<name>A0AAW5ZKW3_RALSL</name>
<organism evidence="2 3">
    <name type="scientific">Ralstonia solanacearum</name>
    <name type="common">Pseudomonas solanacearum</name>
    <dbReference type="NCBI Taxonomy" id="305"/>
    <lineage>
        <taxon>Bacteria</taxon>
        <taxon>Pseudomonadati</taxon>
        <taxon>Pseudomonadota</taxon>
        <taxon>Betaproteobacteria</taxon>
        <taxon>Burkholderiales</taxon>
        <taxon>Burkholderiaceae</taxon>
        <taxon>Ralstonia</taxon>
        <taxon>Ralstonia solanacearum species complex</taxon>
    </lineage>
</organism>
<gene>
    <name evidence="2" type="ORF">LBW59_04930</name>
</gene>
<reference evidence="2" key="1">
    <citation type="submission" date="2021-09" db="EMBL/GenBank/DDBJ databases">
        <title>Genomic analysis of Ralstonia spp.</title>
        <authorList>
            <person name="Aburjaile F."/>
            <person name="Ariute J.C."/>
            <person name="Pais A.K.L."/>
            <person name="Albuquerque G.M.R."/>
            <person name="Silva A.M.F."/>
            <person name="Brenig B."/>
            <person name="Azevedo V."/>
            <person name="Matiuzzi M."/>
            <person name="Ramos R."/>
            <person name="Goes-Neto A."/>
            <person name="Soares S."/>
            <person name="Iseppon A.M.B."/>
            <person name="Souza E."/>
            <person name="Gama M."/>
        </authorList>
    </citation>
    <scope>NUCLEOTIDE SEQUENCE</scope>
    <source>
        <strain evidence="2">CCRMRs91</strain>
    </source>
</reference>
<evidence type="ECO:0000313" key="2">
    <source>
        <dbReference type="EMBL" id="MDB0570119.1"/>
    </source>
</evidence>
<accession>A0AAW5ZKW3</accession>
<dbReference type="AlphaFoldDB" id="A0AAW5ZKW3"/>
<sequence>MRTAMRGARARAARLGIGTNACIDTDASARARRKTDARMPQRERNFAR</sequence>
<comment type="caution">
    <text evidence="2">The sequence shown here is derived from an EMBL/GenBank/DDBJ whole genome shotgun (WGS) entry which is preliminary data.</text>
</comment>
<dbReference type="EMBL" id="JAIVFG010000006">
    <property type="protein sequence ID" value="MDB0570119.1"/>
    <property type="molecule type" value="Genomic_DNA"/>
</dbReference>
<feature type="region of interest" description="Disordered" evidence="1">
    <location>
        <begin position="28"/>
        <end position="48"/>
    </location>
</feature>
<dbReference type="RefSeq" id="WP_155401540.1">
    <property type="nucleotide sequence ID" value="NZ_CDMA01000001.1"/>
</dbReference>
<evidence type="ECO:0000313" key="3">
    <source>
        <dbReference type="Proteomes" id="UP001144050"/>
    </source>
</evidence>
<proteinExistence type="predicted"/>
<feature type="compositionally biased region" description="Basic and acidic residues" evidence="1">
    <location>
        <begin position="34"/>
        <end position="48"/>
    </location>
</feature>
<dbReference type="Proteomes" id="UP001144050">
    <property type="component" value="Unassembled WGS sequence"/>
</dbReference>
<evidence type="ECO:0000256" key="1">
    <source>
        <dbReference type="SAM" id="MobiDB-lite"/>
    </source>
</evidence>
<protein>
    <submittedName>
        <fullName evidence="2">Uncharacterized protein</fullName>
    </submittedName>
</protein>